<evidence type="ECO:0000313" key="2">
    <source>
        <dbReference type="Proteomes" id="UP000796880"/>
    </source>
</evidence>
<reference evidence="1" key="1">
    <citation type="submission" date="2020-03" db="EMBL/GenBank/DDBJ databases">
        <title>A high-quality chromosome-level genome assembly of a woody plant with both climbing and erect habits, Rhamnella rubrinervis.</title>
        <authorList>
            <person name="Lu Z."/>
            <person name="Yang Y."/>
            <person name="Zhu X."/>
            <person name="Sun Y."/>
        </authorList>
    </citation>
    <scope>NUCLEOTIDE SEQUENCE</scope>
    <source>
        <strain evidence="1">BYM</strain>
        <tissue evidence="1">Leaf</tissue>
    </source>
</reference>
<gene>
    <name evidence="1" type="ORF">FNV43_RR02680</name>
</gene>
<protein>
    <submittedName>
        <fullName evidence="1">Uncharacterized protein</fullName>
    </submittedName>
</protein>
<comment type="caution">
    <text evidence="1">The sequence shown here is derived from an EMBL/GenBank/DDBJ whole genome shotgun (WGS) entry which is preliminary data.</text>
</comment>
<dbReference type="Proteomes" id="UP000796880">
    <property type="component" value="Unassembled WGS sequence"/>
</dbReference>
<dbReference type="EMBL" id="VOIH02000001">
    <property type="protein sequence ID" value="KAF3458017.1"/>
    <property type="molecule type" value="Genomic_DNA"/>
</dbReference>
<name>A0A8K0MTE6_9ROSA</name>
<sequence length="75" mass="8145">MWVEPMGFGLDQRLGENLRGTARHDLTLGQMSMRFASSVMDCACGQRSGQAETGLPLKREGFPATTKKLSVEASV</sequence>
<dbReference type="AlphaFoldDB" id="A0A8K0MTE6"/>
<proteinExistence type="predicted"/>
<evidence type="ECO:0000313" key="1">
    <source>
        <dbReference type="EMBL" id="KAF3458017.1"/>
    </source>
</evidence>
<accession>A0A8K0MTE6</accession>
<organism evidence="1 2">
    <name type="scientific">Rhamnella rubrinervis</name>
    <dbReference type="NCBI Taxonomy" id="2594499"/>
    <lineage>
        <taxon>Eukaryota</taxon>
        <taxon>Viridiplantae</taxon>
        <taxon>Streptophyta</taxon>
        <taxon>Embryophyta</taxon>
        <taxon>Tracheophyta</taxon>
        <taxon>Spermatophyta</taxon>
        <taxon>Magnoliopsida</taxon>
        <taxon>eudicotyledons</taxon>
        <taxon>Gunneridae</taxon>
        <taxon>Pentapetalae</taxon>
        <taxon>rosids</taxon>
        <taxon>fabids</taxon>
        <taxon>Rosales</taxon>
        <taxon>Rhamnaceae</taxon>
        <taxon>rhamnoid group</taxon>
        <taxon>Rhamneae</taxon>
        <taxon>Rhamnella</taxon>
    </lineage>
</organism>
<keyword evidence="2" id="KW-1185">Reference proteome</keyword>